<dbReference type="PANTHER" id="PTHR36408:SF1">
    <property type="entry name" value="TRANSMEMBRANE PROTEIN"/>
    <property type="match status" value="1"/>
</dbReference>
<sequence>MSLTLQNLFSNSTSRFTLHFTTSNPKNTTTVSLPITSRHVTSPLHSRHYQFLPHRHHHHYHHHPTLRLRATTKDDDDVVVVGGGGGNFNFNFDSFLSVAEFLCLASSLVGLAANLAVLLSSKKAVLVELVGNKVWAWWGIALLAGGVAIGSWIRRRQWRRLCRQTWNTGGGGVVEVNLLERIEKLEEDLRSSATIIRVLSRQLEKLGIRFRVTRKTLKDPIAETAALAQKNSEATRALAVQEDILEKELVEIQKVLLAMQEQQQKQLELILAVGKAGKLWESKREQNEEQNTIETSNLAEEGLKWKETQQI</sequence>
<dbReference type="AlphaFoldDB" id="A0A8J4QW73"/>
<keyword evidence="1" id="KW-0472">Membrane</keyword>
<reference evidence="2" key="1">
    <citation type="submission" date="2020-03" db="EMBL/GenBank/DDBJ databases">
        <title>Castanea mollissima Vanexum genome sequencing.</title>
        <authorList>
            <person name="Staton M."/>
        </authorList>
    </citation>
    <scope>NUCLEOTIDE SEQUENCE</scope>
    <source>
        <tissue evidence="2">Leaf</tissue>
    </source>
</reference>
<organism evidence="2 3">
    <name type="scientific">Castanea mollissima</name>
    <name type="common">Chinese chestnut</name>
    <dbReference type="NCBI Taxonomy" id="60419"/>
    <lineage>
        <taxon>Eukaryota</taxon>
        <taxon>Viridiplantae</taxon>
        <taxon>Streptophyta</taxon>
        <taxon>Embryophyta</taxon>
        <taxon>Tracheophyta</taxon>
        <taxon>Spermatophyta</taxon>
        <taxon>Magnoliopsida</taxon>
        <taxon>eudicotyledons</taxon>
        <taxon>Gunneridae</taxon>
        <taxon>Pentapetalae</taxon>
        <taxon>rosids</taxon>
        <taxon>fabids</taxon>
        <taxon>Fagales</taxon>
        <taxon>Fagaceae</taxon>
        <taxon>Castanea</taxon>
    </lineage>
</organism>
<evidence type="ECO:0008006" key="4">
    <source>
        <dbReference type="Google" id="ProtNLM"/>
    </source>
</evidence>
<dbReference type="GO" id="GO:0009941">
    <property type="term" value="C:chloroplast envelope"/>
    <property type="evidence" value="ECO:0007669"/>
    <property type="project" value="TreeGrafter"/>
</dbReference>
<protein>
    <recommendedName>
        <fullName evidence="4">Transmembrane protein</fullName>
    </recommendedName>
</protein>
<feature type="transmembrane region" description="Helical" evidence="1">
    <location>
        <begin position="95"/>
        <end position="115"/>
    </location>
</feature>
<evidence type="ECO:0000313" key="3">
    <source>
        <dbReference type="Proteomes" id="UP000737018"/>
    </source>
</evidence>
<feature type="transmembrane region" description="Helical" evidence="1">
    <location>
        <begin position="135"/>
        <end position="153"/>
    </location>
</feature>
<evidence type="ECO:0000313" key="2">
    <source>
        <dbReference type="EMBL" id="KAF3960138.1"/>
    </source>
</evidence>
<name>A0A8J4QW73_9ROSI</name>
<dbReference type="Proteomes" id="UP000737018">
    <property type="component" value="Unassembled WGS sequence"/>
</dbReference>
<evidence type="ECO:0000256" key="1">
    <source>
        <dbReference type="SAM" id="Phobius"/>
    </source>
</evidence>
<keyword evidence="3" id="KW-1185">Reference proteome</keyword>
<dbReference type="EMBL" id="JRKL02002174">
    <property type="protein sequence ID" value="KAF3960138.1"/>
    <property type="molecule type" value="Genomic_DNA"/>
</dbReference>
<proteinExistence type="predicted"/>
<keyword evidence="1" id="KW-1133">Transmembrane helix</keyword>
<keyword evidence="1" id="KW-0812">Transmembrane</keyword>
<accession>A0A8J4QW73</accession>
<gene>
    <name evidence="2" type="ORF">CMV_015130</name>
</gene>
<dbReference type="PANTHER" id="PTHR36408">
    <property type="entry name" value="TRANSMEMBRANE PROTEIN"/>
    <property type="match status" value="1"/>
</dbReference>
<dbReference type="OrthoDB" id="2020732at2759"/>
<comment type="caution">
    <text evidence="2">The sequence shown here is derived from an EMBL/GenBank/DDBJ whole genome shotgun (WGS) entry which is preliminary data.</text>
</comment>